<feature type="non-terminal residue" evidence="1">
    <location>
        <position position="125"/>
    </location>
</feature>
<evidence type="ECO:0000313" key="1">
    <source>
        <dbReference type="EMBL" id="PGS80144.1"/>
    </source>
</evidence>
<keyword evidence="1" id="KW-0378">Hydrolase</keyword>
<dbReference type="AlphaFoldDB" id="A0A9X7CPP1"/>
<dbReference type="GO" id="GO:0016787">
    <property type="term" value="F:hydrolase activity"/>
    <property type="evidence" value="ECO:0007669"/>
    <property type="project" value="UniProtKB-KW"/>
</dbReference>
<organism evidence="1 2">
    <name type="scientific">Bacillus cereus</name>
    <dbReference type="NCBI Taxonomy" id="1396"/>
    <lineage>
        <taxon>Bacteria</taxon>
        <taxon>Bacillati</taxon>
        <taxon>Bacillota</taxon>
        <taxon>Bacilli</taxon>
        <taxon>Bacillales</taxon>
        <taxon>Bacillaceae</taxon>
        <taxon>Bacillus</taxon>
        <taxon>Bacillus cereus group</taxon>
    </lineage>
</organism>
<gene>
    <name evidence="1" type="ORF">COC69_10140</name>
</gene>
<proteinExistence type="predicted"/>
<reference evidence="1 2" key="1">
    <citation type="submission" date="2017-09" db="EMBL/GenBank/DDBJ databases">
        <title>Large-scale bioinformatics analysis of Bacillus genomes uncovers conserved roles of natural products in bacterial physiology.</title>
        <authorList>
            <consortium name="Agbiome Team Llc"/>
            <person name="Bleich R.M."/>
            <person name="Grubbs K.J."/>
            <person name="Santa Maria K.C."/>
            <person name="Allen S.E."/>
            <person name="Farag S."/>
            <person name="Shank E.A."/>
            <person name="Bowers A."/>
        </authorList>
    </citation>
    <scope>NUCLEOTIDE SEQUENCE [LARGE SCALE GENOMIC DNA]</scope>
    <source>
        <strain evidence="1 2">AFS041711</strain>
    </source>
</reference>
<dbReference type="Proteomes" id="UP000224203">
    <property type="component" value="Unassembled WGS sequence"/>
</dbReference>
<protein>
    <submittedName>
        <fullName evidence="1">Alpha/beta hydrolase</fullName>
    </submittedName>
</protein>
<dbReference type="EMBL" id="NULI01000051">
    <property type="protein sequence ID" value="PGS80144.1"/>
    <property type="molecule type" value="Genomic_DNA"/>
</dbReference>
<accession>A0A9X7CPP1</accession>
<sequence>MRKAEFIKKKFPTGFFNDLHPDFSVNFQMNRCYNWANDEEMPTEMRKVSPRIHNYDDFIREFIKLYEKSMENKQNLKAAYYLRMAEFYMTATHPEKQKLRKKSISLMREYFKIKDEQYFLDGVYT</sequence>
<comment type="caution">
    <text evidence="1">The sequence shown here is derived from an EMBL/GenBank/DDBJ whole genome shotgun (WGS) entry which is preliminary data.</text>
</comment>
<name>A0A9X7CPP1_BACCE</name>
<evidence type="ECO:0000313" key="2">
    <source>
        <dbReference type="Proteomes" id="UP000224203"/>
    </source>
</evidence>